<dbReference type="CDD" id="cd05266">
    <property type="entry name" value="SDR_a4"/>
    <property type="match status" value="1"/>
</dbReference>
<proteinExistence type="predicted"/>
<dbReference type="AlphaFoldDB" id="A0AAW7Y080"/>
<name>A0AAW7Y080_9GAMM</name>
<evidence type="ECO:0000259" key="1">
    <source>
        <dbReference type="Pfam" id="PF01370"/>
    </source>
</evidence>
<dbReference type="GO" id="GO:0033711">
    <property type="term" value="F:4-phosphoerythronate dehydrogenase activity"/>
    <property type="evidence" value="ECO:0007669"/>
    <property type="project" value="UniProtKB-EC"/>
</dbReference>
<dbReference type="PANTHER" id="PTHR48079:SF6">
    <property type="entry name" value="NAD(P)-BINDING DOMAIN-CONTAINING PROTEIN-RELATED"/>
    <property type="match status" value="1"/>
</dbReference>
<evidence type="ECO:0000313" key="2">
    <source>
        <dbReference type="EMBL" id="MDO6541166.1"/>
    </source>
</evidence>
<dbReference type="GO" id="GO:0005737">
    <property type="term" value="C:cytoplasm"/>
    <property type="evidence" value="ECO:0007669"/>
    <property type="project" value="TreeGrafter"/>
</dbReference>
<dbReference type="InterPro" id="IPR036291">
    <property type="entry name" value="NAD(P)-bd_dom_sf"/>
</dbReference>
<dbReference type="Pfam" id="PF01370">
    <property type="entry name" value="Epimerase"/>
    <property type="match status" value="1"/>
</dbReference>
<organism evidence="2 3">
    <name type="scientific">Photobacterium sanguinicancri</name>
    <dbReference type="NCBI Taxonomy" id="875932"/>
    <lineage>
        <taxon>Bacteria</taxon>
        <taxon>Pseudomonadati</taxon>
        <taxon>Pseudomonadota</taxon>
        <taxon>Gammaproteobacteria</taxon>
        <taxon>Vibrionales</taxon>
        <taxon>Vibrionaceae</taxon>
        <taxon>Photobacterium</taxon>
    </lineage>
</organism>
<protein>
    <submittedName>
        <fullName evidence="2">SDR family oxidoreductase</fullName>
        <ecNumber evidence="2">1.1.1.290</ecNumber>
    </submittedName>
</protein>
<dbReference type="GO" id="GO:0004029">
    <property type="term" value="F:aldehyde dehydrogenase (NAD+) activity"/>
    <property type="evidence" value="ECO:0007669"/>
    <property type="project" value="TreeGrafter"/>
</dbReference>
<comment type="caution">
    <text evidence="2">The sequence shown here is derived from an EMBL/GenBank/DDBJ whole genome shotgun (WGS) entry which is preliminary data.</text>
</comment>
<dbReference type="SUPFAM" id="SSF51735">
    <property type="entry name" value="NAD(P)-binding Rossmann-fold domains"/>
    <property type="match status" value="1"/>
</dbReference>
<gene>
    <name evidence="2" type="ORF">Q4568_01410</name>
</gene>
<dbReference type="EMBL" id="JAUOPU010000001">
    <property type="protein sequence ID" value="MDO6541166.1"/>
    <property type="molecule type" value="Genomic_DNA"/>
</dbReference>
<reference evidence="2" key="1">
    <citation type="submission" date="2023-07" db="EMBL/GenBank/DDBJ databases">
        <title>Genome content predicts the carbon catabolic preferences of heterotrophic bacteria.</title>
        <authorList>
            <person name="Gralka M."/>
        </authorList>
    </citation>
    <scope>NUCLEOTIDE SEQUENCE</scope>
    <source>
        <strain evidence="2">G2M05</strain>
    </source>
</reference>
<dbReference type="InterPro" id="IPR001509">
    <property type="entry name" value="Epimerase_deHydtase"/>
</dbReference>
<dbReference type="Gene3D" id="3.40.50.720">
    <property type="entry name" value="NAD(P)-binding Rossmann-like Domain"/>
    <property type="match status" value="1"/>
</dbReference>
<dbReference type="EC" id="1.1.1.290" evidence="2"/>
<dbReference type="InterPro" id="IPR051783">
    <property type="entry name" value="NAD(P)-dependent_oxidoreduct"/>
</dbReference>
<accession>A0AAW7Y080</accession>
<dbReference type="PANTHER" id="PTHR48079">
    <property type="entry name" value="PROTEIN YEEZ"/>
    <property type="match status" value="1"/>
</dbReference>
<evidence type="ECO:0000313" key="3">
    <source>
        <dbReference type="Proteomes" id="UP001170624"/>
    </source>
</evidence>
<dbReference type="RefSeq" id="WP_281222189.1">
    <property type="nucleotide sequence ID" value="NZ_CANMLA010000003.1"/>
</dbReference>
<dbReference type="Proteomes" id="UP001170624">
    <property type="component" value="Unassembled WGS sequence"/>
</dbReference>
<feature type="domain" description="NAD-dependent epimerase/dehydratase" evidence="1">
    <location>
        <begin position="9"/>
        <end position="169"/>
    </location>
</feature>
<sequence>MKVSICGCGWLGLPLARHLKKAGFTVQGTKRTEAAAQALCDEGIRGFPLTLPLTNEQLPVVSDFFDCDVMVLNVPPGRQTALSMQYASTMLTLCGEAKRRGVQQLIFISTTAVYGDVKGVITEVTTPDPITESGKSHYEIEQGLIASWSDQVTILRLAGLFGPNRHPIKFLSGRKGIQQGGAPVNLIHQYDCIRAITSIITAQPKQNVFHLASSQHPSRSEYYTTMAKKVGLAIPEFSDNEGGSAKKIDASFSCDQLNLVLGQDDLLAIVPELDDAKC</sequence>
<keyword evidence="2" id="KW-0560">Oxidoreductase</keyword>